<dbReference type="SUPFAM" id="SSF49899">
    <property type="entry name" value="Concanavalin A-like lectins/glucanases"/>
    <property type="match status" value="1"/>
</dbReference>
<gene>
    <name evidence="6" type="ORF">QTO34_015885</name>
</gene>
<dbReference type="GO" id="GO:0008270">
    <property type="term" value="F:zinc ion binding"/>
    <property type="evidence" value="ECO:0007669"/>
    <property type="project" value="UniProtKB-KW"/>
</dbReference>
<dbReference type="PROSITE" id="PS50119">
    <property type="entry name" value="ZF_BBOX"/>
    <property type="match status" value="1"/>
</dbReference>
<dbReference type="SMART" id="SM00589">
    <property type="entry name" value="PRY"/>
    <property type="match status" value="1"/>
</dbReference>
<dbReference type="InterPro" id="IPR003879">
    <property type="entry name" value="Butyrophylin_SPRY"/>
</dbReference>
<dbReference type="InterPro" id="IPR000315">
    <property type="entry name" value="Znf_B-box"/>
</dbReference>
<evidence type="ECO:0000256" key="3">
    <source>
        <dbReference type="PROSITE-ProRule" id="PRU00024"/>
    </source>
</evidence>
<accession>A0AA40LTC1</accession>
<reference evidence="6" key="1">
    <citation type="submission" date="2023-06" db="EMBL/GenBank/DDBJ databases">
        <title>Reference genome for the Northern bat (Eptesicus nilssonii), a most northern bat species.</title>
        <authorList>
            <person name="Laine V.N."/>
            <person name="Pulliainen A.T."/>
            <person name="Lilley T.M."/>
        </authorList>
    </citation>
    <scope>NUCLEOTIDE SEQUENCE</scope>
    <source>
        <strain evidence="6">BLF_Eptnil</strain>
        <tissue evidence="6">Kidney</tissue>
    </source>
</reference>
<dbReference type="InterPro" id="IPR006574">
    <property type="entry name" value="PRY"/>
</dbReference>
<dbReference type="SMART" id="SM00336">
    <property type="entry name" value="BBOX"/>
    <property type="match status" value="1"/>
</dbReference>
<dbReference type="Pfam" id="PF00643">
    <property type="entry name" value="zf-B_box"/>
    <property type="match status" value="1"/>
</dbReference>
<keyword evidence="7" id="KW-1185">Reference proteome</keyword>
<dbReference type="EMBL" id="JAULJE010000005">
    <property type="protein sequence ID" value="KAK1343112.1"/>
    <property type="molecule type" value="Genomic_DNA"/>
</dbReference>
<dbReference type="AlphaFoldDB" id="A0AA40LTC1"/>
<keyword evidence="1 3" id="KW-0863">Zinc-finger</keyword>
<dbReference type="Pfam" id="PF13765">
    <property type="entry name" value="PRY"/>
    <property type="match status" value="1"/>
</dbReference>
<evidence type="ECO:0000259" key="5">
    <source>
        <dbReference type="PROSITE" id="PS50188"/>
    </source>
</evidence>
<dbReference type="Gene3D" id="2.60.120.920">
    <property type="match status" value="1"/>
</dbReference>
<sequence length="297" mass="34659">MAKILQSTRGKKKRQEESRLCEQHNKALTLFCEEDLELLCPLCTQSPDHQGHQVRPMGEAASHHRLRLYSYISKQMVDVQKLISIQNKKPLELREKVQKQEQKLASEFEHLSQFMDASKRQLAEEEKDIQQKLLANTTAFSDHLSNLRSLEKEVAEKKHVMPDVKFLMDIKGVLHRCDNLKSPAVYWFQLRREECSFPPQCSALQKIIQRFREEVTLDPETAHPNLLVSEDKKSVTFVRRKQRVRRNPKRFAVDPVVLGTEGFDCGRHYWEVQVDDKPEWAVGSVETPFPRRESSPC</sequence>
<dbReference type="SUPFAM" id="SSF57845">
    <property type="entry name" value="B-box zinc-binding domain"/>
    <property type="match status" value="1"/>
</dbReference>
<evidence type="ECO:0000313" key="6">
    <source>
        <dbReference type="EMBL" id="KAK1343112.1"/>
    </source>
</evidence>
<evidence type="ECO:0000256" key="2">
    <source>
        <dbReference type="ARBA" id="ARBA00022833"/>
    </source>
</evidence>
<proteinExistence type="predicted"/>
<evidence type="ECO:0000259" key="4">
    <source>
        <dbReference type="PROSITE" id="PS50119"/>
    </source>
</evidence>
<feature type="domain" description="B30.2/SPRY" evidence="5">
    <location>
        <begin position="195"/>
        <end position="297"/>
    </location>
</feature>
<name>A0AA40LTC1_CNENI</name>
<dbReference type="Gene3D" id="3.30.160.60">
    <property type="entry name" value="Classic Zinc Finger"/>
    <property type="match status" value="1"/>
</dbReference>
<feature type="domain" description="B box-type" evidence="4">
    <location>
        <begin position="16"/>
        <end position="57"/>
    </location>
</feature>
<dbReference type="PANTHER" id="PTHR24103">
    <property type="entry name" value="E3 UBIQUITIN-PROTEIN LIGASE TRIM"/>
    <property type="match status" value="1"/>
</dbReference>
<dbReference type="InterPro" id="IPR013320">
    <property type="entry name" value="ConA-like_dom_sf"/>
</dbReference>
<comment type="caution">
    <text evidence="6">The sequence shown here is derived from an EMBL/GenBank/DDBJ whole genome shotgun (WGS) entry which is preliminary data.</text>
</comment>
<dbReference type="PROSITE" id="PS50188">
    <property type="entry name" value="B302_SPRY"/>
    <property type="match status" value="1"/>
</dbReference>
<protein>
    <submittedName>
        <fullName evidence="6">Uncharacterized protein</fullName>
    </submittedName>
</protein>
<evidence type="ECO:0000313" key="7">
    <source>
        <dbReference type="Proteomes" id="UP001177744"/>
    </source>
</evidence>
<keyword evidence="2" id="KW-0862">Zinc</keyword>
<dbReference type="InterPro" id="IPR001870">
    <property type="entry name" value="B30.2/SPRY"/>
</dbReference>
<dbReference type="PRINTS" id="PR01407">
    <property type="entry name" value="BUTYPHLNCDUF"/>
</dbReference>
<dbReference type="InterPro" id="IPR050143">
    <property type="entry name" value="TRIM/RBCC"/>
</dbReference>
<organism evidence="6 7">
    <name type="scientific">Cnephaeus nilssonii</name>
    <name type="common">Northern bat</name>
    <name type="synonym">Eptesicus nilssonii</name>
    <dbReference type="NCBI Taxonomy" id="3371016"/>
    <lineage>
        <taxon>Eukaryota</taxon>
        <taxon>Metazoa</taxon>
        <taxon>Chordata</taxon>
        <taxon>Craniata</taxon>
        <taxon>Vertebrata</taxon>
        <taxon>Euteleostomi</taxon>
        <taxon>Mammalia</taxon>
        <taxon>Eutheria</taxon>
        <taxon>Laurasiatheria</taxon>
        <taxon>Chiroptera</taxon>
        <taxon>Yangochiroptera</taxon>
        <taxon>Vespertilionidae</taxon>
        <taxon>Cnephaeus</taxon>
    </lineage>
</organism>
<dbReference type="InterPro" id="IPR043136">
    <property type="entry name" value="B30.2/SPRY_sf"/>
</dbReference>
<evidence type="ECO:0000256" key="1">
    <source>
        <dbReference type="ARBA" id="ARBA00022771"/>
    </source>
</evidence>
<keyword evidence="1 3" id="KW-0479">Metal-binding</keyword>
<dbReference type="Proteomes" id="UP001177744">
    <property type="component" value="Unassembled WGS sequence"/>
</dbReference>